<dbReference type="PANTHER" id="PTHR47150:SF5">
    <property type="entry name" value="OS07G0546750 PROTEIN"/>
    <property type="match status" value="1"/>
</dbReference>
<evidence type="ECO:0000313" key="1">
    <source>
        <dbReference type="EnsemblPlants" id="AET3Gv20313500.1"/>
    </source>
</evidence>
<evidence type="ECO:0000313" key="2">
    <source>
        <dbReference type="Proteomes" id="UP000015105"/>
    </source>
</evidence>
<dbReference type="PANTHER" id="PTHR47150">
    <property type="entry name" value="OS12G0169200 PROTEIN"/>
    <property type="match status" value="1"/>
</dbReference>
<dbReference type="InterPro" id="IPR006912">
    <property type="entry name" value="Harbinger_derived_prot"/>
</dbReference>
<dbReference type="Gramene" id="AET3Gv20313500.1">
    <property type="protein sequence ID" value="AET3Gv20313500.1"/>
    <property type="gene ID" value="AET3Gv20313500"/>
</dbReference>
<name>A0A453EE77_AEGTS</name>
<sequence>MRMLAYRAPGDSLDDYGRMAESTTIECFHKFCRAVVAVFGPQYLRTPNAEGTARILAQNVARGFPGMLGSIDC</sequence>
<dbReference type="AlphaFoldDB" id="A0A453EE77"/>
<dbReference type="Pfam" id="PF04827">
    <property type="entry name" value="Plant_tran"/>
    <property type="match status" value="1"/>
</dbReference>
<proteinExistence type="predicted"/>
<reference evidence="2" key="2">
    <citation type="journal article" date="2017" name="Nat. Plants">
        <title>The Aegilops tauschii genome reveals multiple impacts of transposons.</title>
        <authorList>
            <person name="Zhao G."/>
            <person name="Zou C."/>
            <person name="Li K."/>
            <person name="Wang K."/>
            <person name="Li T."/>
            <person name="Gao L."/>
            <person name="Zhang X."/>
            <person name="Wang H."/>
            <person name="Yang Z."/>
            <person name="Liu X."/>
            <person name="Jiang W."/>
            <person name="Mao L."/>
            <person name="Kong X."/>
            <person name="Jiao Y."/>
            <person name="Jia J."/>
        </authorList>
    </citation>
    <scope>NUCLEOTIDE SEQUENCE [LARGE SCALE GENOMIC DNA]</scope>
    <source>
        <strain evidence="2">cv. AL8/78</strain>
    </source>
</reference>
<protein>
    <submittedName>
        <fullName evidence="1">Uncharacterized protein</fullName>
    </submittedName>
</protein>
<reference evidence="1" key="4">
    <citation type="submission" date="2019-03" db="UniProtKB">
        <authorList>
            <consortium name="EnsemblPlants"/>
        </authorList>
    </citation>
    <scope>IDENTIFICATION</scope>
</reference>
<reference evidence="1" key="3">
    <citation type="journal article" date="2017" name="Nature">
        <title>Genome sequence of the progenitor of the wheat D genome Aegilops tauschii.</title>
        <authorList>
            <person name="Luo M.C."/>
            <person name="Gu Y.Q."/>
            <person name="Puiu D."/>
            <person name="Wang H."/>
            <person name="Twardziok S.O."/>
            <person name="Deal K.R."/>
            <person name="Huo N."/>
            <person name="Zhu T."/>
            <person name="Wang L."/>
            <person name="Wang Y."/>
            <person name="McGuire P.E."/>
            <person name="Liu S."/>
            <person name="Long H."/>
            <person name="Ramasamy R.K."/>
            <person name="Rodriguez J.C."/>
            <person name="Van S.L."/>
            <person name="Yuan L."/>
            <person name="Wang Z."/>
            <person name="Xia Z."/>
            <person name="Xiao L."/>
            <person name="Anderson O.D."/>
            <person name="Ouyang S."/>
            <person name="Liang Y."/>
            <person name="Zimin A.V."/>
            <person name="Pertea G."/>
            <person name="Qi P."/>
            <person name="Bennetzen J.L."/>
            <person name="Dai X."/>
            <person name="Dawson M.W."/>
            <person name="Muller H.G."/>
            <person name="Kugler K."/>
            <person name="Rivarola-Duarte L."/>
            <person name="Spannagl M."/>
            <person name="Mayer K.F.X."/>
            <person name="Lu F.H."/>
            <person name="Bevan M.W."/>
            <person name="Leroy P."/>
            <person name="Li P."/>
            <person name="You F.M."/>
            <person name="Sun Q."/>
            <person name="Liu Z."/>
            <person name="Lyons E."/>
            <person name="Wicker T."/>
            <person name="Salzberg S.L."/>
            <person name="Devos K.M."/>
            <person name="Dvorak J."/>
        </authorList>
    </citation>
    <scope>NUCLEOTIDE SEQUENCE [LARGE SCALE GENOMIC DNA]</scope>
    <source>
        <strain evidence="1">cv. AL8/78</strain>
    </source>
</reference>
<dbReference type="EnsemblPlants" id="AET3Gv20313500.1">
    <property type="protein sequence ID" value="AET3Gv20313500.1"/>
    <property type="gene ID" value="AET3Gv20313500"/>
</dbReference>
<organism evidence="1 2">
    <name type="scientific">Aegilops tauschii subsp. strangulata</name>
    <name type="common">Goatgrass</name>
    <dbReference type="NCBI Taxonomy" id="200361"/>
    <lineage>
        <taxon>Eukaryota</taxon>
        <taxon>Viridiplantae</taxon>
        <taxon>Streptophyta</taxon>
        <taxon>Embryophyta</taxon>
        <taxon>Tracheophyta</taxon>
        <taxon>Spermatophyta</taxon>
        <taxon>Magnoliopsida</taxon>
        <taxon>Liliopsida</taxon>
        <taxon>Poales</taxon>
        <taxon>Poaceae</taxon>
        <taxon>BOP clade</taxon>
        <taxon>Pooideae</taxon>
        <taxon>Triticodae</taxon>
        <taxon>Triticeae</taxon>
        <taxon>Triticinae</taxon>
        <taxon>Aegilops</taxon>
    </lineage>
</organism>
<keyword evidence="2" id="KW-1185">Reference proteome</keyword>
<reference evidence="1" key="5">
    <citation type="journal article" date="2021" name="G3 (Bethesda)">
        <title>Aegilops tauschii genome assembly Aet v5.0 features greater sequence contiguity and improved annotation.</title>
        <authorList>
            <person name="Wang L."/>
            <person name="Zhu T."/>
            <person name="Rodriguez J.C."/>
            <person name="Deal K.R."/>
            <person name="Dubcovsky J."/>
            <person name="McGuire P.E."/>
            <person name="Lux T."/>
            <person name="Spannagl M."/>
            <person name="Mayer K.F.X."/>
            <person name="Baldrich P."/>
            <person name="Meyers B.C."/>
            <person name="Huo N."/>
            <person name="Gu Y.Q."/>
            <person name="Zhou H."/>
            <person name="Devos K.M."/>
            <person name="Bennetzen J.L."/>
            <person name="Unver T."/>
            <person name="Budak H."/>
            <person name="Gulick P.J."/>
            <person name="Galiba G."/>
            <person name="Kalapos B."/>
            <person name="Nelson D.R."/>
            <person name="Li P."/>
            <person name="You F.M."/>
            <person name="Luo M.C."/>
            <person name="Dvorak J."/>
        </authorList>
    </citation>
    <scope>NUCLEOTIDE SEQUENCE [LARGE SCALE GENOMIC DNA]</scope>
    <source>
        <strain evidence="1">cv. AL8/78</strain>
    </source>
</reference>
<dbReference type="Proteomes" id="UP000015105">
    <property type="component" value="Chromosome 3D"/>
</dbReference>
<accession>A0A453EE77</accession>
<dbReference type="STRING" id="200361.A0A453EE77"/>
<reference evidence="2" key="1">
    <citation type="journal article" date="2014" name="Science">
        <title>Ancient hybridizations among the ancestral genomes of bread wheat.</title>
        <authorList>
            <consortium name="International Wheat Genome Sequencing Consortium,"/>
            <person name="Marcussen T."/>
            <person name="Sandve S.R."/>
            <person name="Heier L."/>
            <person name="Spannagl M."/>
            <person name="Pfeifer M."/>
            <person name="Jakobsen K.S."/>
            <person name="Wulff B.B."/>
            <person name="Steuernagel B."/>
            <person name="Mayer K.F."/>
            <person name="Olsen O.A."/>
        </authorList>
    </citation>
    <scope>NUCLEOTIDE SEQUENCE [LARGE SCALE GENOMIC DNA]</scope>
    <source>
        <strain evidence="2">cv. AL8/78</strain>
    </source>
</reference>